<keyword evidence="10" id="KW-0067">ATP-binding</keyword>
<dbReference type="AlphaFoldDB" id="A0AAJ0CBR9"/>
<comment type="subcellular location">
    <subcellularLocation>
        <location evidence="2">Cytoplasm</location>
        <location evidence="2">Cytoskeleton</location>
    </subcellularLocation>
</comment>
<dbReference type="InterPro" id="IPR036291">
    <property type="entry name" value="NAD(P)-bd_dom_sf"/>
</dbReference>
<protein>
    <recommendedName>
        <fullName evidence="15">Actin-related protein 3</fullName>
        <ecNumber evidence="5">1.1.1.1</ecNumber>
    </recommendedName>
    <alternativeName>
        <fullName evidence="16">Actin-like protein 3</fullName>
    </alternativeName>
</protein>
<comment type="cofactor">
    <cofactor evidence="1 17">
        <name>Zn(2+)</name>
        <dbReference type="ChEBI" id="CHEBI:29105"/>
    </cofactor>
</comment>
<dbReference type="InterPro" id="IPR002328">
    <property type="entry name" value="ADH_Zn_CS"/>
</dbReference>
<keyword evidence="14" id="KW-0206">Cytoskeleton</keyword>
<evidence type="ECO:0000256" key="1">
    <source>
        <dbReference type="ARBA" id="ARBA00001947"/>
    </source>
</evidence>
<evidence type="ECO:0000256" key="9">
    <source>
        <dbReference type="ARBA" id="ARBA00022833"/>
    </source>
</evidence>
<dbReference type="GeneID" id="85313984"/>
<evidence type="ECO:0000313" key="20">
    <source>
        <dbReference type="EMBL" id="KAK1772372.1"/>
    </source>
</evidence>
<dbReference type="FunFam" id="3.90.640.10:FF:000006">
    <property type="entry name" value="Actin-related protein 3 (ARP3)"/>
    <property type="match status" value="1"/>
</dbReference>
<evidence type="ECO:0000256" key="18">
    <source>
        <dbReference type="SAM" id="MobiDB-lite"/>
    </source>
</evidence>
<evidence type="ECO:0000256" key="7">
    <source>
        <dbReference type="ARBA" id="ARBA00022723"/>
    </source>
</evidence>
<dbReference type="GO" id="GO:0003779">
    <property type="term" value="F:actin binding"/>
    <property type="evidence" value="ECO:0007669"/>
    <property type="project" value="UniProtKB-KW"/>
</dbReference>
<evidence type="ECO:0000256" key="13">
    <source>
        <dbReference type="ARBA" id="ARBA00023203"/>
    </source>
</evidence>
<dbReference type="PANTHER" id="PTHR42940">
    <property type="entry name" value="ALCOHOL DEHYDROGENASE 1-RELATED"/>
    <property type="match status" value="1"/>
</dbReference>
<dbReference type="InterPro" id="IPR043129">
    <property type="entry name" value="ATPase_NBD"/>
</dbReference>
<dbReference type="Pfam" id="PF00022">
    <property type="entry name" value="Actin"/>
    <property type="match status" value="1"/>
</dbReference>
<keyword evidence="13" id="KW-0009">Actin-binding</keyword>
<evidence type="ECO:0000256" key="11">
    <source>
        <dbReference type="ARBA" id="ARBA00023002"/>
    </source>
</evidence>
<keyword evidence="9 17" id="KW-0862">Zinc</keyword>
<evidence type="ECO:0000256" key="2">
    <source>
        <dbReference type="ARBA" id="ARBA00004245"/>
    </source>
</evidence>
<evidence type="ECO:0000256" key="4">
    <source>
        <dbReference type="ARBA" id="ARBA00008072"/>
    </source>
</evidence>
<keyword evidence="6" id="KW-0963">Cytoplasm</keyword>
<dbReference type="InterPro" id="IPR020843">
    <property type="entry name" value="ER"/>
</dbReference>
<accession>A0AAJ0CBR9</accession>
<dbReference type="InterPro" id="IPR004000">
    <property type="entry name" value="Actin"/>
</dbReference>
<dbReference type="GO" id="GO:0044396">
    <property type="term" value="P:actin cortical patch organization"/>
    <property type="evidence" value="ECO:0007669"/>
    <property type="project" value="UniProtKB-ARBA"/>
</dbReference>
<reference evidence="20" key="1">
    <citation type="submission" date="2023-06" db="EMBL/GenBank/DDBJ databases">
        <title>Genome-scale phylogeny and comparative genomics of the fungal order Sordariales.</title>
        <authorList>
            <consortium name="Lawrence Berkeley National Laboratory"/>
            <person name="Hensen N."/>
            <person name="Bonometti L."/>
            <person name="Westerberg I."/>
            <person name="Brannstrom I.O."/>
            <person name="Guillou S."/>
            <person name="Cros-Aarteil S."/>
            <person name="Calhoun S."/>
            <person name="Haridas S."/>
            <person name="Kuo A."/>
            <person name="Mondo S."/>
            <person name="Pangilinan J."/>
            <person name="Riley R."/>
            <person name="Labutti K."/>
            <person name="Andreopoulos B."/>
            <person name="Lipzen A."/>
            <person name="Chen C."/>
            <person name="Yanf M."/>
            <person name="Daum C."/>
            <person name="Ng V."/>
            <person name="Clum A."/>
            <person name="Steindorff A."/>
            <person name="Ohm R."/>
            <person name="Martin F."/>
            <person name="Silar P."/>
            <person name="Natvig D."/>
            <person name="Lalanne C."/>
            <person name="Gautier V."/>
            <person name="Ament-Velasquez S.L."/>
            <person name="Kruys A."/>
            <person name="Hutchinson M.I."/>
            <person name="Powell A.J."/>
            <person name="Barry K."/>
            <person name="Miller A.N."/>
            <person name="Grigoriev I.V."/>
            <person name="Debuchy R."/>
            <person name="Gladieux P."/>
            <person name="Thoren M.H."/>
            <person name="Johannesson H."/>
        </authorList>
    </citation>
    <scope>NUCLEOTIDE SEQUENCE</scope>
    <source>
        <strain evidence="20">8032-3</strain>
    </source>
</reference>
<dbReference type="InterPro" id="IPR011032">
    <property type="entry name" value="GroES-like_sf"/>
</dbReference>
<dbReference type="Gene3D" id="3.40.50.720">
    <property type="entry name" value="NAD(P)-binding Rossmann-like Domain"/>
    <property type="match status" value="1"/>
</dbReference>
<keyword evidence="7 17" id="KW-0479">Metal-binding</keyword>
<gene>
    <name evidence="20" type="ORF">QBC33DRAFT_574987</name>
</gene>
<dbReference type="SMART" id="SM00829">
    <property type="entry name" value="PKS_ER"/>
    <property type="match status" value="1"/>
</dbReference>
<evidence type="ECO:0000256" key="15">
    <source>
        <dbReference type="ARBA" id="ARBA00023892"/>
    </source>
</evidence>
<dbReference type="GO" id="GO:0004022">
    <property type="term" value="F:alcohol dehydrogenase (NAD+) activity"/>
    <property type="evidence" value="ECO:0007669"/>
    <property type="project" value="UniProtKB-EC"/>
</dbReference>
<feature type="compositionally biased region" description="Gly residues" evidence="18">
    <location>
        <begin position="40"/>
        <end position="51"/>
    </location>
</feature>
<dbReference type="Gene3D" id="3.30.420.40">
    <property type="match status" value="2"/>
</dbReference>
<comment type="similarity">
    <text evidence="4 17">Belongs to the zinc-containing alcohol dehydrogenase family.</text>
</comment>
<feature type="region of interest" description="Disordered" evidence="18">
    <location>
        <begin position="40"/>
        <end position="72"/>
    </location>
</feature>
<dbReference type="CDD" id="cd10221">
    <property type="entry name" value="ASKHA_NBD_Arp3-like"/>
    <property type="match status" value="1"/>
</dbReference>
<dbReference type="GO" id="GO:0030479">
    <property type="term" value="C:actin cortical patch"/>
    <property type="evidence" value="ECO:0007669"/>
    <property type="project" value="UniProtKB-ARBA"/>
</dbReference>
<dbReference type="Pfam" id="PF08240">
    <property type="entry name" value="ADH_N"/>
    <property type="match status" value="1"/>
</dbReference>
<comment type="similarity">
    <text evidence="3">Belongs to the actin family. ARP3 subfamily.</text>
</comment>
<dbReference type="SUPFAM" id="SSF53067">
    <property type="entry name" value="Actin-like ATPase domain"/>
    <property type="match status" value="2"/>
</dbReference>
<evidence type="ECO:0000256" key="17">
    <source>
        <dbReference type="RuleBase" id="RU361277"/>
    </source>
</evidence>
<evidence type="ECO:0000256" key="6">
    <source>
        <dbReference type="ARBA" id="ARBA00022490"/>
    </source>
</evidence>
<name>A0AAJ0CBR9_9PEZI</name>
<dbReference type="InterPro" id="IPR013149">
    <property type="entry name" value="ADH-like_C"/>
</dbReference>
<dbReference type="InterPro" id="IPR013154">
    <property type="entry name" value="ADH-like_N"/>
</dbReference>
<dbReference type="EC" id="1.1.1.1" evidence="5"/>
<dbReference type="Gene3D" id="3.90.180.10">
    <property type="entry name" value="Medium-chain alcohol dehydrogenases, catalytic domain"/>
    <property type="match status" value="1"/>
</dbReference>
<comment type="caution">
    <text evidence="20">The sequence shown here is derived from an EMBL/GenBank/DDBJ whole genome shotgun (WGS) entry which is preliminary data.</text>
</comment>
<evidence type="ECO:0000313" key="21">
    <source>
        <dbReference type="Proteomes" id="UP001244011"/>
    </source>
</evidence>
<evidence type="ECO:0000256" key="14">
    <source>
        <dbReference type="ARBA" id="ARBA00023212"/>
    </source>
</evidence>
<evidence type="ECO:0000256" key="16">
    <source>
        <dbReference type="ARBA" id="ARBA00031901"/>
    </source>
</evidence>
<dbReference type="GO" id="GO:0005524">
    <property type="term" value="F:ATP binding"/>
    <property type="evidence" value="ECO:0007669"/>
    <property type="project" value="UniProtKB-KW"/>
</dbReference>
<dbReference type="PROSITE" id="PS00059">
    <property type="entry name" value="ADH_ZINC"/>
    <property type="match status" value="1"/>
</dbReference>
<keyword evidence="11" id="KW-0560">Oxidoreductase</keyword>
<evidence type="ECO:0000256" key="8">
    <source>
        <dbReference type="ARBA" id="ARBA00022741"/>
    </source>
</evidence>
<dbReference type="SUPFAM" id="SSF50129">
    <property type="entry name" value="GroES-like"/>
    <property type="match status" value="1"/>
</dbReference>
<organism evidence="20 21">
    <name type="scientific">Phialemonium atrogriseum</name>
    <dbReference type="NCBI Taxonomy" id="1093897"/>
    <lineage>
        <taxon>Eukaryota</taxon>
        <taxon>Fungi</taxon>
        <taxon>Dikarya</taxon>
        <taxon>Ascomycota</taxon>
        <taxon>Pezizomycotina</taxon>
        <taxon>Sordariomycetes</taxon>
        <taxon>Sordariomycetidae</taxon>
        <taxon>Cephalothecales</taxon>
        <taxon>Cephalothecaceae</taxon>
        <taxon>Phialemonium</taxon>
    </lineage>
</organism>
<evidence type="ECO:0000256" key="10">
    <source>
        <dbReference type="ARBA" id="ARBA00022840"/>
    </source>
</evidence>
<evidence type="ECO:0000256" key="12">
    <source>
        <dbReference type="ARBA" id="ARBA00023027"/>
    </source>
</evidence>
<dbReference type="Gene3D" id="3.90.640.10">
    <property type="entry name" value="Actin, Chain A, domain 4"/>
    <property type="match status" value="1"/>
</dbReference>
<feature type="domain" description="Enoyl reductase (ER)" evidence="19">
    <location>
        <begin position="458"/>
        <end position="790"/>
    </location>
</feature>
<dbReference type="FunFam" id="3.30.420.40:FF:000029">
    <property type="entry name" value="Actin-related protein 3"/>
    <property type="match status" value="1"/>
</dbReference>
<dbReference type="GO" id="GO:0008270">
    <property type="term" value="F:zinc ion binding"/>
    <property type="evidence" value="ECO:0007669"/>
    <property type="project" value="InterPro"/>
</dbReference>
<keyword evidence="12" id="KW-0520">NAD</keyword>
<dbReference type="SUPFAM" id="SSF51735">
    <property type="entry name" value="NAD(P)-binding Rossmann-fold domains"/>
    <property type="match status" value="1"/>
</dbReference>
<dbReference type="GO" id="GO:0034314">
    <property type="term" value="P:Arp2/3 complex-mediated actin nucleation"/>
    <property type="evidence" value="ECO:0007669"/>
    <property type="project" value="UniProtKB-ARBA"/>
</dbReference>
<evidence type="ECO:0000259" key="19">
    <source>
        <dbReference type="SMART" id="SM00829"/>
    </source>
</evidence>
<proteinExistence type="inferred from homology"/>
<dbReference type="RefSeq" id="XP_060288585.1">
    <property type="nucleotide sequence ID" value="XM_060430797.1"/>
</dbReference>
<dbReference type="FunFam" id="3.30.420.40:FF:000058">
    <property type="entry name" value="Putative actin-related protein 5"/>
    <property type="match status" value="1"/>
</dbReference>
<dbReference type="GO" id="GO:0005885">
    <property type="term" value="C:Arp2/3 protein complex"/>
    <property type="evidence" value="ECO:0007669"/>
    <property type="project" value="UniProtKB-ARBA"/>
</dbReference>
<sequence length="794" mass="85425">MANQTPAVVMDNGTGFSKLGFAGNDSPSFVFPTAIATKGPAGGAGGSGSGRPGVANKPSFLTGGAGPSGHLSSKRGTEDLDFFIGDEALAAAAGPGYGLHYPIRHGQIENWDHMERFWSNSIFKYLRVEPEDHFFLLTEPPLNPPENRENTAEIFFESFNCAGLYIAVQAVLALAASWTSSKVQDRSLTGTVIDSGDGVTHVIPVAEGYVIGSSIKSIPIAGRDITYFVQSLLRDRGEPDSSLKTAQEIKEEYCYVCPDIVKEFSRFDRDPSRFAKHTVAQPGGRRVTVDVGYERFLAPEIFFNPEIYSSDFLTPLPVVVDGVIQSSPIDVRRGLYKNIVLSGGSTLYKDFGRRLQRDIKQLVDARIRASELRSGGARSGGLDVSVITHKRQRHGPWFGGSLLGQTPEFRSYCHTKAEYQEYGPGIVRRFALLGGPAQKMAGPDIPSEQWAQVVEKSGCKSPPIDIPTPEKNPGADEVLVNVKYSGVCHTDLHAMNGDWPLDTKLPLVGGHEGAGVVVACGELVKDVSVGDHVGIKWLNGSCLACDFCQQADEPLCPHALLSGYTVDGTFQQYAIAKAAHVARLPKSCPLDEVAPVLCAGITVYKGLKESGARPGQFVAIVGAGGGLGSMALQYAAAMGLRTIAIDGGEEKRESTKALGAGAYVDFQNTKDIVAEVKAATPDGLGPHAVILLAVQEKPFHQATEYVRSRGTIVCIGLPAHAYLRAPVFDTVIRMITIKGSYVGNRRDTAEALDFYNRGLIRVPSKTVGLSELQQVYKMMEEGKIVGRYVVDTSR</sequence>
<keyword evidence="21" id="KW-1185">Reference proteome</keyword>
<evidence type="ECO:0000256" key="5">
    <source>
        <dbReference type="ARBA" id="ARBA00013190"/>
    </source>
</evidence>
<dbReference type="InterPro" id="IPR020902">
    <property type="entry name" value="Actin/actin-like_CS"/>
</dbReference>
<dbReference type="PROSITE" id="PS01132">
    <property type="entry name" value="ACTINS_ACT_LIKE"/>
    <property type="match status" value="1"/>
</dbReference>
<dbReference type="PANTHER" id="PTHR42940:SF3">
    <property type="entry name" value="ALCOHOL DEHYDROGENASE 1-RELATED"/>
    <property type="match status" value="1"/>
</dbReference>
<dbReference type="CDD" id="cd08297">
    <property type="entry name" value="CAD3"/>
    <property type="match status" value="1"/>
</dbReference>
<keyword evidence="8" id="KW-0547">Nucleotide-binding</keyword>
<dbReference type="SMART" id="SM00268">
    <property type="entry name" value="ACTIN"/>
    <property type="match status" value="1"/>
</dbReference>
<dbReference type="Pfam" id="PF00107">
    <property type="entry name" value="ADH_zinc_N"/>
    <property type="match status" value="1"/>
</dbReference>
<dbReference type="Proteomes" id="UP001244011">
    <property type="component" value="Unassembled WGS sequence"/>
</dbReference>
<dbReference type="FunFam" id="3.90.180.10:FF:000002">
    <property type="entry name" value="Alcohol dehydrogenase AdhP"/>
    <property type="match status" value="1"/>
</dbReference>
<dbReference type="EMBL" id="MU838997">
    <property type="protein sequence ID" value="KAK1772372.1"/>
    <property type="molecule type" value="Genomic_DNA"/>
</dbReference>
<evidence type="ECO:0000256" key="3">
    <source>
        <dbReference type="ARBA" id="ARBA00006681"/>
    </source>
</evidence>
<dbReference type="FunFam" id="3.40.50.720:FF:000039">
    <property type="entry name" value="Alcohol dehydrogenase AdhP"/>
    <property type="match status" value="1"/>
</dbReference>